<dbReference type="HOGENOM" id="CLU_3359197_0_0_6"/>
<dbReference type="AlphaFoldDB" id="L8XVU8"/>
<evidence type="ECO:0000313" key="2">
    <source>
        <dbReference type="Proteomes" id="UP000011617"/>
    </source>
</evidence>
<gene>
    <name evidence="1" type="ORF">F387_00731</name>
</gene>
<protein>
    <submittedName>
        <fullName evidence="1">Uncharacterized protein</fullName>
    </submittedName>
</protein>
<name>L8XVU8_9GAMM</name>
<accession>L8XVU8</accession>
<keyword evidence="2" id="KW-1185">Reference proteome</keyword>
<reference evidence="1 2" key="1">
    <citation type="journal article" date="2013" name="Genome Announc.">
        <title>Complete Genome Sequence of Wohlfahrtiimonas chitiniclastica Strain SH04, Isolated from Chrysomya megacephala Collected from Pudong International Airport in China.</title>
        <authorList>
            <person name="Cao X.M."/>
            <person name="Chen T."/>
            <person name="Xu L.Z."/>
            <person name="Yao L.S."/>
            <person name="Qi J."/>
            <person name="Zhang X.L."/>
            <person name="Yan Q.L."/>
            <person name="Deng Y.H."/>
            <person name="Guo T.Y."/>
            <person name="Wang J."/>
            <person name="Hu K.X."/>
            <person name="Xu B.L."/>
        </authorList>
    </citation>
    <scope>NUCLEOTIDE SEQUENCE [LARGE SCALE GENOMIC DNA]</scope>
    <source>
        <strain evidence="1 2">SH04</strain>
    </source>
</reference>
<proteinExistence type="predicted"/>
<dbReference type="EMBL" id="AOBV01000007">
    <property type="protein sequence ID" value="ELV08002.1"/>
    <property type="molecule type" value="Genomic_DNA"/>
</dbReference>
<dbReference type="Proteomes" id="UP000011617">
    <property type="component" value="Unassembled WGS sequence"/>
</dbReference>
<organism evidence="1 2">
    <name type="scientific">Wohlfahrtiimonas chitiniclastica SH04</name>
    <dbReference type="NCBI Taxonomy" id="1261130"/>
    <lineage>
        <taxon>Bacteria</taxon>
        <taxon>Pseudomonadati</taxon>
        <taxon>Pseudomonadota</taxon>
        <taxon>Gammaproteobacteria</taxon>
        <taxon>Cardiobacteriales</taxon>
        <taxon>Ignatzschineriaceae</taxon>
        <taxon>Wohlfahrtiimonas</taxon>
    </lineage>
</organism>
<evidence type="ECO:0000313" key="1">
    <source>
        <dbReference type="EMBL" id="ELV08002.1"/>
    </source>
</evidence>
<comment type="caution">
    <text evidence="1">The sequence shown here is derived from an EMBL/GenBank/DDBJ whole genome shotgun (WGS) entry which is preliminary data.</text>
</comment>
<sequence length="36" mass="4057">MAHLGGIAAIRIMMGKINPDQVGIYGYLLKRFTIFF</sequence>